<reference evidence="2 4" key="1">
    <citation type="journal article" date="2023" name="Front. Microbiol.">
        <title>Ralstonia chuxiongensis sp. nov., Ralstonia mojiangensis sp. nov., and Ralstonia soli sp. nov., isolated from tobacco fields, are three novel species in the family Burkholderiaceae.</title>
        <authorList>
            <person name="Lu C.H."/>
            <person name="Zhang Y.Y."/>
            <person name="Jiang N."/>
            <person name="Chen W."/>
            <person name="Shao X."/>
            <person name="Zhao Z.M."/>
            <person name="Lu W.L."/>
            <person name="Hu X."/>
            <person name="Xi Y.X."/>
            <person name="Zou S.Y."/>
            <person name="Wei Q.J."/>
            <person name="Lin Z.L."/>
            <person name="Gong L."/>
            <person name="Gai X.T."/>
            <person name="Zhang L.Q."/>
            <person name="Li J.Y."/>
            <person name="Jin Y."/>
            <person name="Xia Z.Y."/>
        </authorList>
    </citation>
    <scope>NUCLEOTIDE SEQUENCE</scope>
    <source>
        <strain evidence="2">22TCCZM01-4</strain>
        <strain evidence="1 4">22TCJT01-1</strain>
    </source>
</reference>
<evidence type="ECO:0000313" key="4">
    <source>
        <dbReference type="Proteomes" id="UP001164420"/>
    </source>
</evidence>
<accession>A0AAE3LCJ0</accession>
<dbReference type="RefSeq" id="WP_252694440.1">
    <property type="nucleotide sequence ID" value="NZ_JAMXHU010000005.1"/>
</dbReference>
<dbReference type="EMBL" id="JAOCQI010000002">
    <property type="protein sequence ID" value="MCT7312352.1"/>
    <property type="molecule type" value="Genomic_DNA"/>
</dbReference>
<sequence length="70" mass="7638">MAFDVNIGNTTNNPAASSQDTINQMQENNKIQMQLAKVSSDGQLTTMLCTTQEHNAENLKQLASEGSRPQ</sequence>
<name>A0AAE3LCJ0_9RALS</name>
<keyword evidence="4" id="KW-1185">Reference proteome</keyword>
<proteinExistence type="predicted"/>
<reference evidence="2" key="2">
    <citation type="submission" date="2023-02" db="EMBL/GenBank/DDBJ databases">
        <authorList>
            <person name="Lu C.-H."/>
        </authorList>
    </citation>
    <scope>NUCLEOTIDE SEQUENCE</scope>
    <source>
        <strain evidence="2">22TCCZM01-4</strain>
        <strain evidence="1">22TCJT01-1</strain>
    </source>
</reference>
<evidence type="ECO:0000313" key="3">
    <source>
        <dbReference type="Proteomes" id="UP001164374"/>
    </source>
</evidence>
<dbReference type="Proteomes" id="UP001164420">
    <property type="component" value="Unassembled WGS sequence"/>
</dbReference>
<protein>
    <submittedName>
        <fullName evidence="2">Uncharacterized protein</fullName>
    </submittedName>
</protein>
<dbReference type="AlphaFoldDB" id="A0AAE3LCJ0"/>
<dbReference type="EMBL" id="JAOCQJ010000005">
    <property type="protein sequence ID" value="MCT7318110.1"/>
    <property type="molecule type" value="Genomic_DNA"/>
</dbReference>
<gene>
    <name evidence="2" type="ORF">N5I87_19015</name>
    <name evidence="1" type="ORF">N5J06_15405</name>
</gene>
<dbReference type="Proteomes" id="UP001164374">
    <property type="component" value="Unassembled WGS sequence"/>
</dbReference>
<organism evidence="2 3">
    <name type="scientific">Ralstonia mojiangensis</name>
    <dbReference type="NCBI Taxonomy" id="2953895"/>
    <lineage>
        <taxon>Bacteria</taxon>
        <taxon>Pseudomonadati</taxon>
        <taxon>Pseudomonadota</taxon>
        <taxon>Betaproteobacteria</taxon>
        <taxon>Burkholderiales</taxon>
        <taxon>Burkholderiaceae</taxon>
        <taxon>Ralstonia</taxon>
    </lineage>
</organism>
<evidence type="ECO:0000313" key="2">
    <source>
        <dbReference type="EMBL" id="MCT7318110.1"/>
    </source>
</evidence>
<comment type="caution">
    <text evidence="2">The sequence shown here is derived from an EMBL/GenBank/DDBJ whole genome shotgun (WGS) entry which is preliminary data.</text>
</comment>
<evidence type="ECO:0000313" key="1">
    <source>
        <dbReference type="EMBL" id="MCT7312352.1"/>
    </source>
</evidence>